<reference evidence="4" key="1">
    <citation type="submission" date="2025-08" db="UniProtKB">
        <authorList>
            <consortium name="Ensembl"/>
        </authorList>
    </citation>
    <scope>IDENTIFICATION</scope>
</reference>
<sequence length="510" mass="56502">MDSFSDPELLCDLLEASRKRNVSVHLLLDHLNLNVFVSMWQDLKLISRNYPKVSVRSVSGQTYCAKTGQKLSGQIAESFIIADWDEVLTGSYSFTWLSGQVHRSLLVLIKGSSASHFHQEILRLYFSSKPVPGFVTFVTLPQSFCLYSRSRKPQTPVICNQKPQQPAAACPRPPQSPPGDGKPTETPDSGLHAERTAAQAALKPCGQTGAEGRMQSVTVARPQHALVSACTQLNQRVKVELLGRNQKQLSAQPDRPAQAVSDVQSGLHSTVNTTAETKVELQEPHTLSAMCPAHEQQRDVYYQPGVKTENSLAHPEATTDGVFSQQRNRNMLTEPPEFNPGIKTQRNQRDSSLNSPPCDQPELLWPSTSQPMQSKTSRHIPPSSPREYIPTLQPSTTFREPSKQQVFIKHYQGPVNSPSYTASSCFKPAKTHLHPVTSLQLNATQRMQWSPQKAAGPRVVTRYDSFSGAHVMEQGGWRPLQHNRNTLVGRSLSMTERCAGGYRGAGFHPN</sequence>
<proteinExistence type="inferred from homology"/>
<dbReference type="SUPFAM" id="SSF56024">
    <property type="entry name" value="Phospholipase D/nuclease"/>
    <property type="match status" value="1"/>
</dbReference>
<dbReference type="GeneTree" id="ENSGT00940000160768"/>
<evidence type="ECO:0000313" key="4">
    <source>
        <dbReference type="Ensembl" id="ENSFHEP00000026363.1"/>
    </source>
</evidence>
<organism evidence="4 5">
    <name type="scientific">Fundulus heteroclitus</name>
    <name type="common">Killifish</name>
    <name type="synonym">Mummichog</name>
    <dbReference type="NCBI Taxonomy" id="8078"/>
    <lineage>
        <taxon>Eukaryota</taxon>
        <taxon>Metazoa</taxon>
        <taxon>Chordata</taxon>
        <taxon>Craniata</taxon>
        <taxon>Vertebrata</taxon>
        <taxon>Euteleostomi</taxon>
        <taxon>Actinopterygii</taxon>
        <taxon>Neopterygii</taxon>
        <taxon>Teleostei</taxon>
        <taxon>Neoteleostei</taxon>
        <taxon>Acanthomorphata</taxon>
        <taxon>Ovalentaria</taxon>
        <taxon>Atherinomorphae</taxon>
        <taxon>Cyprinodontiformes</taxon>
        <taxon>Fundulidae</taxon>
        <taxon>Fundulus</taxon>
    </lineage>
</organism>
<feature type="region of interest" description="Disordered" evidence="2">
    <location>
        <begin position="331"/>
        <end position="388"/>
    </location>
</feature>
<comment type="similarity">
    <text evidence="1">Belongs to the FAM83 family.</text>
</comment>
<reference evidence="4" key="2">
    <citation type="submission" date="2025-09" db="UniProtKB">
        <authorList>
            <consortium name="Ensembl"/>
        </authorList>
    </citation>
    <scope>IDENTIFICATION</scope>
</reference>
<feature type="compositionally biased region" description="Polar residues" evidence="2">
    <location>
        <begin position="342"/>
        <end position="357"/>
    </location>
</feature>
<feature type="region of interest" description="Disordered" evidence="2">
    <location>
        <begin position="156"/>
        <end position="190"/>
    </location>
</feature>
<dbReference type="Ensembl" id="ENSFHET00000003103.1">
    <property type="protein sequence ID" value="ENSFHEP00000026363.1"/>
    <property type="gene ID" value="ENSFHEG00000009017.1"/>
</dbReference>
<feature type="compositionally biased region" description="Polar residues" evidence="2">
    <location>
        <begin position="366"/>
        <end position="375"/>
    </location>
</feature>
<dbReference type="GO" id="GO:0019901">
    <property type="term" value="F:protein kinase binding"/>
    <property type="evidence" value="ECO:0007669"/>
    <property type="project" value="TreeGrafter"/>
</dbReference>
<dbReference type="InterPro" id="IPR050944">
    <property type="entry name" value="FAM83"/>
</dbReference>
<dbReference type="Proteomes" id="UP000265000">
    <property type="component" value="Unplaced"/>
</dbReference>
<evidence type="ECO:0000259" key="3">
    <source>
        <dbReference type="Pfam" id="PF07894"/>
    </source>
</evidence>
<accession>A0A3Q2QG69</accession>
<dbReference type="AlphaFoldDB" id="A0A3Q2QG69"/>
<evidence type="ECO:0000256" key="2">
    <source>
        <dbReference type="SAM" id="MobiDB-lite"/>
    </source>
</evidence>
<dbReference type="PANTHER" id="PTHR16181">
    <property type="entry name" value="PROTEIN FAM83A-RELATED"/>
    <property type="match status" value="1"/>
</dbReference>
<feature type="domain" description="Scaffolding anchor of CK1" evidence="3">
    <location>
        <begin position="1"/>
        <end position="130"/>
    </location>
</feature>
<dbReference type="Gene3D" id="3.30.870.10">
    <property type="entry name" value="Endonuclease Chain A"/>
    <property type="match status" value="1"/>
</dbReference>
<dbReference type="GO" id="GO:0007173">
    <property type="term" value="P:epidermal growth factor receptor signaling pathway"/>
    <property type="evidence" value="ECO:0007669"/>
    <property type="project" value="TreeGrafter"/>
</dbReference>
<evidence type="ECO:0000313" key="5">
    <source>
        <dbReference type="Proteomes" id="UP000265000"/>
    </source>
</evidence>
<dbReference type="InterPro" id="IPR012461">
    <property type="entry name" value="SACK1"/>
</dbReference>
<dbReference type="Pfam" id="PF07894">
    <property type="entry name" value="SACK1"/>
    <property type="match status" value="1"/>
</dbReference>
<keyword evidence="5" id="KW-1185">Reference proteome</keyword>
<dbReference type="STRING" id="8078.ENSFHEP00000026363"/>
<evidence type="ECO:0000256" key="1">
    <source>
        <dbReference type="ARBA" id="ARBA00006937"/>
    </source>
</evidence>
<name>A0A3Q2QG69_FUNHE</name>
<protein>
    <submittedName>
        <fullName evidence="4">Family with sequence similarity 83 member A</fullName>
    </submittedName>
</protein>
<dbReference type="PANTHER" id="PTHR16181:SF29">
    <property type="entry name" value="PROTEIN FAM83A-RELATED"/>
    <property type="match status" value="1"/>
</dbReference>